<evidence type="ECO:0000256" key="13">
    <source>
        <dbReference type="ARBA" id="ARBA00023317"/>
    </source>
</evidence>
<dbReference type="InterPro" id="IPR040442">
    <property type="entry name" value="Pyrv_kinase-like_dom_sf"/>
</dbReference>
<evidence type="ECO:0000256" key="3">
    <source>
        <dbReference type="ARBA" id="ARBA00008663"/>
    </source>
</evidence>
<keyword evidence="10" id="KW-0067">ATP-binding</keyword>
<evidence type="ECO:0000256" key="4">
    <source>
        <dbReference type="ARBA" id="ARBA00012142"/>
    </source>
</evidence>
<evidence type="ECO:0000256" key="8">
    <source>
        <dbReference type="ARBA" id="ARBA00022741"/>
    </source>
</evidence>
<comment type="similarity">
    <text evidence="3 14">Belongs to the pyruvate kinase family.</text>
</comment>
<keyword evidence="8" id="KW-0547">Nucleotide-binding</keyword>
<comment type="cofactor">
    <cofactor evidence="1">
        <name>K(+)</name>
        <dbReference type="ChEBI" id="CHEBI:29103"/>
    </cofactor>
</comment>
<accession>A0A848BYA9</accession>
<dbReference type="Gene3D" id="3.20.20.60">
    <property type="entry name" value="Phosphoenolpyruvate-binding domains"/>
    <property type="match status" value="1"/>
</dbReference>
<dbReference type="InterPro" id="IPR015793">
    <property type="entry name" value="Pyrv_Knase_brl"/>
</dbReference>
<dbReference type="AlphaFoldDB" id="A0A848BYA9"/>
<dbReference type="GO" id="GO:0005524">
    <property type="term" value="F:ATP binding"/>
    <property type="evidence" value="ECO:0007669"/>
    <property type="project" value="UniProtKB-KW"/>
</dbReference>
<feature type="domain" description="Pyruvate kinase barrel" evidence="15">
    <location>
        <begin position="139"/>
        <end position="463"/>
    </location>
</feature>
<dbReference type="GO" id="GO:0004743">
    <property type="term" value="F:pyruvate kinase activity"/>
    <property type="evidence" value="ECO:0007669"/>
    <property type="project" value="UniProtKB-EC"/>
</dbReference>
<dbReference type="InterPro" id="IPR011037">
    <property type="entry name" value="Pyrv_Knase-like_insert_dom_sf"/>
</dbReference>
<evidence type="ECO:0000313" key="16">
    <source>
        <dbReference type="EMBL" id="NME27969.1"/>
    </source>
</evidence>
<comment type="caution">
    <text evidence="16">The sequence shown here is derived from an EMBL/GenBank/DDBJ whole genome shotgun (WGS) entry which is preliminary data.</text>
</comment>
<evidence type="ECO:0000256" key="7">
    <source>
        <dbReference type="ARBA" id="ARBA00022723"/>
    </source>
</evidence>
<reference evidence="16 17" key="1">
    <citation type="submission" date="2020-04" db="EMBL/GenBank/DDBJ databases">
        <authorList>
            <person name="Hitch T.C.A."/>
            <person name="Wylensek D."/>
            <person name="Clavel T."/>
        </authorList>
    </citation>
    <scope>NUCLEOTIDE SEQUENCE [LARGE SCALE GENOMIC DNA]</scope>
    <source>
        <strain evidence="16 17">Oil-RF-744-FAT-WT-6-1</strain>
    </source>
</reference>
<comment type="catalytic activity">
    <reaction evidence="14">
        <text>pyruvate + ATP = phosphoenolpyruvate + ADP + H(+)</text>
        <dbReference type="Rhea" id="RHEA:18157"/>
        <dbReference type="ChEBI" id="CHEBI:15361"/>
        <dbReference type="ChEBI" id="CHEBI:15378"/>
        <dbReference type="ChEBI" id="CHEBI:30616"/>
        <dbReference type="ChEBI" id="CHEBI:58702"/>
        <dbReference type="ChEBI" id="CHEBI:456216"/>
        <dbReference type="EC" id="2.7.1.40"/>
    </reaction>
</comment>
<evidence type="ECO:0000256" key="2">
    <source>
        <dbReference type="ARBA" id="ARBA00004997"/>
    </source>
</evidence>
<organism evidence="16 17">
    <name type="scientific">Megasphaera hexanoica</name>
    <dbReference type="NCBI Taxonomy" id="1675036"/>
    <lineage>
        <taxon>Bacteria</taxon>
        <taxon>Bacillati</taxon>
        <taxon>Bacillota</taxon>
        <taxon>Negativicutes</taxon>
        <taxon>Veillonellales</taxon>
        <taxon>Veillonellaceae</taxon>
        <taxon>Megasphaera</taxon>
    </lineage>
</organism>
<dbReference type="EC" id="2.7.1.40" evidence="4 14"/>
<dbReference type="InterPro" id="IPR015806">
    <property type="entry name" value="Pyrv_Knase_insert_dom_sf"/>
</dbReference>
<evidence type="ECO:0000256" key="14">
    <source>
        <dbReference type="RuleBase" id="RU000504"/>
    </source>
</evidence>
<evidence type="ECO:0000256" key="9">
    <source>
        <dbReference type="ARBA" id="ARBA00022777"/>
    </source>
</evidence>
<keyword evidence="11 14" id="KW-0460">Magnesium</keyword>
<keyword evidence="9 14" id="KW-0418">Kinase</keyword>
<dbReference type="Proteomes" id="UP000591071">
    <property type="component" value="Unassembled WGS sequence"/>
</dbReference>
<dbReference type="UniPathway" id="UPA00109">
    <property type="reaction ID" value="UER00188"/>
</dbReference>
<keyword evidence="7" id="KW-0479">Metal-binding</keyword>
<dbReference type="EMBL" id="JABAFG010000006">
    <property type="protein sequence ID" value="NME27969.1"/>
    <property type="molecule type" value="Genomic_DNA"/>
</dbReference>
<dbReference type="RefSeq" id="WP_170087407.1">
    <property type="nucleotide sequence ID" value="NZ_JABAFG010000006.1"/>
</dbReference>
<keyword evidence="13" id="KW-0670">Pyruvate</keyword>
<dbReference type="GO" id="GO:0030955">
    <property type="term" value="F:potassium ion binding"/>
    <property type="evidence" value="ECO:0007669"/>
    <property type="project" value="InterPro"/>
</dbReference>
<evidence type="ECO:0000256" key="6">
    <source>
        <dbReference type="ARBA" id="ARBA00022679"/>
    </source>
</evidence>
<dbReference type="SUPFAM" id="SSF50800">
    <property type="entry name" value="PK beta-barrel domain-like"/>
    <property type="match status" value="1"/>
</dbReference>
<dbReference type="InterPro" id="IPR001697">
    <property type="entry name" value="Pyr_Knase"/>
</dbReference>
<dbReference type="PRINTS" id="PR01050">
    <property type="entry name" value="PYRUVTKNASE"/>
</dbReference>
<comment type="pathway">
    <text evidence="2 14">Carbohydrate degradation; glycolysis; pyruvate from D-glyceraldehyde 3-phosphate: step 5/5.</text>
</comment>
<dbReference type="GO" id="GO:0016301">
    <property type="term" value="F:kinase activity"/>
    <property type="evidence" value="ECO:0007669"/>
    <property type="project" value="UniProtKB-KW"/>
</dbReference>
<evidence type="ECO:0000256" key="11">
    <source>
        <dbReference type="ARBA" id="ARBA00022842"/>
    </source>
</evidence>
<proteinExistence type="inferred from homology"/>
<dbReference type="SUPFAM" id="SSF51621">
    <property type="entry name" value="Phosphoenolpyruvate/pyruvate domain"/>
    <property type="match status" value="1"/>
</dbReference>
<keyword evidence="12 14" id="KW-0324">Glycolysis</keyword>
<evidence type="ECO:0000256" key="10">
    <source>
        <dbReference type="ARBA" id="ARBA00022840"/>
    </source>
</evidence>
<protein>
    <recommendedName>
        <fullName evidence="5 14">Pyruvate kinase</fullName>
        <ecNumber evidence="4 14">2.7.1.40</ecNumber>
    </recommendedName>
</protein>
<dbReference type="InterPro" id="IPR015813">
    <property type="entry name" value="Pyrv/PenolPyrv_kinase-like_dom"/>
</dbReference>
<name>A0A848BYA9_9FIRM</name>
<evidence type="ECO:0000256" key="5">
    <source>
        <dbReference type="ARBA" id="ARBA00018587"/>
    </source>
</evidence>
<dbReference type="Gene3D" id="2.40.33.10">
    <property type="entry name" value="PK beta-barrel domain-like"/>
    <property type="match status" value="1"/>
</dbReference>
<evidence type="ECO:0000256" key="1">
    <source>
        <dbReference type="ARBA" id="ARBA00001958"/>
    </source>
</evidence>
<sequence length="508" mass="57289">MKSTPSLKEMNDLYQTLFELRQNVLEQGMKMYQAVSPSIRRSSFRFSALNLAFYLAIRCHDLRPLQEKLLLLGLSSLGRSEARTMANLDAVIASLGRICNKQEHELIAYPAPKWFFHGSRLLAHNSNLIFGSHPDASYTNIMVTMPPEAATDYKLVRNLLEAGMDMARINCAHDTRDMWQAMLHHIHKAEKETKKRCKIYMDLAGPKVRISQVLVPGDDDRVFTDDFFFLARGKISDYPADYTGNVIITCSIPQVFDHLQEGDSVVIDDGKLNCVVTRLTPQGAYLRVISTKAKGFRLKNKRSLNFPKTPLDITPLTKKDLTDLDFIIHHADAIGYSFVRSRADILLLQDELYKRMGNKARNMAIIAKIETRDSVHNLPEIIVQAASRNPFGVMIARGDLAVEAGYHRLAELQEEILWICEAAHIPVIWATQVLENLVKTGIPSRAEITDAAMSERAECVMLNKGPYIVKAVSSLADIVKRMEGHQYKKAPQLRTLHIASDALKAFDN</sequence>
<dbReference type="GO" id="GO:0000287">
    <property type="term" value="F:magnesium ion binding"/>
    <property type="evidence" value="ECO:0007669"/>
    <property type="project" value="InterPro"/>
</dbReference>
<evidence type="ECO:0000259" key="15">
    <source>
        <dbReference type="Pfam" id="PF00224"/>
    </source>
</evidence>
<evidence type="ECO:0000313" key="17">
    <source>
        <dbReference type="Proteomes" id="UP000591071"/>
    </source>
</evidence>
<keyword evidence="6 14" id="KW-0808">Transferase</keyword>
<gene>
    <name evidence="16" type="ORF">HF872_04935</name>
</gene>
<evidence type="ECO:0000256" key="12">
    <source>
        <dbReference type="ARBA" id="ARBA00023152"/>
    </source>
</evidence>
<dbReference type="Pfam" id="PF00224">
    <property type="entry name" value="PK"/>
    <property type="match status" value="1"/>
</dbReference>
<dbReference type="PANTHER" id="PTHR11817">
    <property type="entry name" value="PYRUVATE KINASE"/>
    <property type="match status" value="1"/>
</dbReference>